<dbReference type="AlphaFoldDB" id="A0A453LCB0"/>
<evidence type="ECO:0000256" key="1">
    <source>
        <dbReference type="SAM" id="MobiDB-lite"/>
    </source>
</evidence>
<organism evidence="2 3">
    <name type="scientific">Aegilops tauschii subsp. strangulata</name>
    <name type="common">Goatgrass</name>
    <dbReference type="NCBI Taxonomy" id="200361"/>
    <lineage>
        <taxon>Eukaryota</taxon>
        <taxon>Viridiplantae</taxon>
        <taxon>Streptophyta</taxon>
        <taxon>Embryophyta</taxon>
        <taxon>Tracheophyta</taxon>
        <taxon>Spermatophyta</taxon>
        <taxon>Magnoliopsida</taxon>
        <taxon>Liliopsida</taxon>
        <taxon>Poales</taxon>
        <taxon>Poaceae</taxon>
        <taxon>BOP clade</taxon>
        <taxon>Pooideae</taxon>
        <taxon>Triticodae</taxon>
        <taxon>Triticeae</taxon>
        <taxon>Triticinae</taxon>
        <taxon>Aegilops</taxon>
    </lineage>
</organism>
<dbReference type="Gramene" id="AET5Gv20709600.6">
    <property type="protein sequence ID" value="AET5Gv20709600.6"/>
    <property type="gene ID" value="AET5Gv20709600"/>
</dbReference>
<feature type="compositionally biased region" description="Basic and acidic residues" evidence="1">
    <location>
        <begin position="25"/>
        <end position="35"/>
    </location>
</feature>
<reference evidence="3" key="2">
    <citation type="journal article" date="2017" name="Nat. Plants">
        <title>The Aegilops tauschii genome reveals multiple impacts of transposons.</title>
        <authorList>
            <person name="Zhao G."/>
            <person name="Zou C."/>
            <person name="Li K."/>
            <person name="Wang K."/>
            <person name="Li T."/>
            <person name="Gao L."/>
            <person name="Zhang X."/>
            <person name="Wang H."/>
            <person name="Yang Z."/>
            <person name="Liu X."/>
            <person name="Jiang W."/>
            <person name="Mao L."/>
            <person name="Kong X."/>
            <person name="Jiao Y."/>
            <person name="Jia J."/>
        </authorList>
    </citation>
    <scope>NUCLEOTIDE SEQUENCE [LARGE SCALE GENOMIC DNA]</scope>
    <source>
        <strain evidence="3">cv. AL8/78</strain>
    </source>
</reference>
<evidence type="ECO:0000313" key="3">
    <source>
        <dbReference type="Proteomes" id="UP000015105"/>
    </source>
</evidence>
<reference evidence="2" key="4">
    <citation type="submission" date="2019-03" db="UniProtKB">
        <authorList>
            <consortium name="EnsemblPlants"/>
        </authorList>
    </citation>
    <scope>IDENTIFICATION</scope>
</reference>
<proteinExistence type="predicted"/>
<dbReference type="EnsemblPlants" id="AET5Gv20709600.6">
    <property type="protein sequence ID" value="AET5Gv20709600.6"/>
    <property type="gene ID" value="AET5Gv20709600"/>
</dbReference>
<keyword evidence="3" id="KW-1185">Reference proteome</keyword>
<name>A0A453LCB0_AEGTS</name>
<reference evidence="3" key="1">
    <citation type="journal article" date="2014" name="Science">
        <title>Ancient hybridizations among the ancestral genomes of bread wheat.</title>
        <authorList>
            <consortium name="International Wheat Genome Sequencing Consortium,"/>
            <person name="Marcussen T."/>
            <person name="Sandve S.R."/>
            <person name="Heier L."/>
            <person name="Spannagl M."/>
            <person name="Pfeifer M."/>
            <person name="Jakobsen K.S."/>
            <person name="Wulff B.B."/>
            <person name="Steuernagel B."/>
            <person name="Mayer K.F."/>
            <person name="Olsen O.A."/>
        </authorList>
    </citation>
    <scope>NUCLEOTIDE SEQUENCE [LARGE SCALE GENOMIC DNA]</scope>
    <source>
        <strain evidence="3">cv. AL8/78</strain>
    </source>
</reference>
<protein>
    <submittedName>
        <fullName evidence="2">Uncharacterized protein</fullName>
    </submittedName>
</protein>
<reference evidence="2" key="3">
    <citation type="journal article" date="2017" name="Nature">
        <title>Genome sequence of the progenitor of the wheat D genome Aegilops tauschii.</title>
        <authorList>
            <person name="Luo M.C."/>
            <person name="Gu Y.Q."/>
            <person name="Puiu D."/>
            <person name="Wang H."/>
            <person name="Twardziok S.O."/>
            <person name="Deal K.R."/>
            <person name="Huo N."/>
            <person name="Zhu T."/>
            <person name="Wang L."/>
            <person name="Wang Y."/>
            <person name="McGuire P.E."/>
            <person name="Liu S."/>
            <person name="Long H."/>
            <person name="Ramasamy R.K."/>
            <person name="Rodriguez J.C."/>
            <person name="Van S.L."/>
            <person name="Yuan L."/>
            <person name="Wang Z."/>
            <person name="Xia Z."/>
            <person name="Xiao L."/>
            <person name="Anderson O.D."/>
            <person name="Ouyang S."/>
            <person name="Liang Y."/>
            <person name="Zimin A.V."/>
            <person name="Pertea G."/>
            <person name="Qi P."/>
            <person name="Bennetzen J.L."/>
            <person name="Dai X."/>
            <person name="Dawson M.W."/>
            <person name="Muller H.G."/>
            <person name="Kugler K."/>
            <person name="Rivarola-Duarte L."/>
            <person name="Spannagl M."/>
            <person name="Mayer K.F.X."/>
            <person name="Lu F.H."/>
            <person name="Bevan M.W."/>
            <person name="Leroy P."/>
            <person name="Li P."/>
            <person name="You F.M."/>
            <person name="Sun Q."/>
            <person name="Liu Z."/>
            <person name="Lyons E."/>
            <person name="Wicker T."/>
            <person name="Salzberg S.L."/>
            <person name="Devos K.M."/>
            <person name="Dvorak J."/>
        </authorList>
    </citation>
    <scope>NUCLEOTIDE SEQUENCE [LARGE SCALE GENOMIC DNA]</scope>
    <source>
        <strain evidence="2">cv. AL8/78</strain>
    </source>
</reference>
<reference evidence="2" key="5">
    <citation type="journal article" date="2021" name="G3 (Bethesda)">
        <title>Aegilops tauschii genome assembly Aet v5.0 features greater sequence contiguity and improved annotation.</title>
        <authorList>
            <person name="Wang L."/>
            <person name="Zhu T."/>
            <person name="Rodriguez J.C."/>
            <person name="Deal K.R."/>
            <person name="Dubcovsky J."/>
            <person name="McGuire P.E."/>
            <person name="Lux T."/>
            <person name="Spannagl M."/>
            <person name="Mayer K.F.X."/>
            <person name="Baldrich P."/>
            <person name="Meyers B.C."/>
            <person name="Huo N."/>
            <person name="Gu Y.Q."/>
            <person name="Zhou H."/>
            <person name="Devos K.M."/>
            <person name="Bennetzen J.L."/>
            <person name="Unver T."/>
            <person name="Budak H."/>
            <person name="Gulick P.J."/>
            <person name="Galiba G."/>
            <person name="Kalapos B."/>
            <person name="Nelson D.R."/>
            <person name="Li P."/>
            <person name="You F.M."/>
            <person name="Luo M.C."/>
            <person name="Dvorak J."/>
        </authorList>
    </citation>
    <scope>NUCLEOTIDE SEQUENCE [LARGE SCALE GENOMIC DNA]</scope>
    <source>
        <strain evidence="2">cv. AL8/78</strain>
    </source>
</reference>
<evidence type="ECO:0000313" key="2">
    <source>
        <dbReference type="EnsemblPlants" id="AET5Gv20709600.6"/>
    </source>
</evidence>
<dbReference type="Proteomes" id="UP000015105">
    <property type="component" value="Chromosome 5D"/>
</dbReference>
<accession>A0A453LCB0</accession>
<feature type="region of interest" description="Disordered" evidence="1">
    <location>
        <begin position="23"/>
        <end position="44"/>
    </location>
</feature>
<sequence>SYFPPHLGRTHWPSNLRHLPTWPEPPRDRHGHEILDSDVAALQN</sequence>